<accession>A0A392VSC0</accession>
<reference evidence="1 2" key="1">
    <citation type="journal article" date="2018" name="Front. Plant Sci.">
        <title>Red Clover (Trifolium pratense) and Zigzag Clover (T. medium) - A Picture of Genomic Similarities and Differences.</title>
        <authorList>
            <person name="Dluhosova J."/>
            <person name="Istvanek J."/>
            <person name="Nedelnik J."/>
            <person name="Repkova J."/>
        </authorList>
    </citation>
    <scope>NUCLEOTIDE SEQUENCE [LARGE SCALE GENOMIC DNA]</scope>
    <source>
        <strain evidence="2">cv. 10/8</strain>
        <tissue evidence="1">Leaf</tissue>
    </source>
</reference>
<dbReference type="EMBL" id="LXQA011229801">
    <property type="protein sequence ID" value="MCI89881.1"/>
    <property type="molecule type" value="Genomic_DNA"/>
</dbReference>
<comment type="caution">
    <text evidence="1">The sequence shown here is derived from an EMBL/GenBank/DDBJ whole genome shotgun (WGS) entry which is preliminary data.</text>
</comment>
<proteinExistence type="predicted"/>
<dbReference type="Proteomes" id="UP000265520">
    <property type="component" value="Unassembled WGS sequence"/>
</dbReference>
<evidence type="ECO:0000313" key="1">
    <source>
        <dbReference type="EMBL" id="MCI89881.1"/>
    </source>
</evidence>
<protein>
    <submittedName>
        <fullName evidence="1">Uncharacterized protein</fullName>
    </submittedName>
</protein>
<dbReference type="AlphaFoldDB" id="A0A392VSC0"/>
<organism evidence="1 2">
    <name type="scientific">Trifolium medium</name>
    <dbReference type="NCBI Taxonomy" id="97028"/>
    <lineage>
        <taxon>Eukaryota</taxon>
        <taxon>Viridiplantae</taxon>
        <taxon>Streptophyta</taxon>
        <taxon>Embryophyta</taxon>
        <taxon>Tracheophyta</taxon>
        <taxon>Spermatophyta</taxon>
        <taxon>Magnoliopsida</taxon>
        <taxon>eudicotyledons</taxon>
        <taxon>Gunneridae</taxon>
        <taxon>Pentapetalae</taxon>
        <taxon>rosids</taxon>
        <taxon>fabids</taxon>
        <taxon>Fabales</taxon>
        <taxon>Fabaceae</taxon>
        <taxon>Papilionoideae</taxon>
        <taxon>50 kb inversion clade</taxon>
        <taxon>NPAAA clade</taxon>
        <taxon>Hologalegina</taxon>
        <taxon>IRL clade</taxon>
        <taxon>Trifolieae</taxon>
        <taxon>Trifolium</taxon>
    </lineage>
</organism>
<sequence>ELKSCARAKRKKKELEQEGREELGIIIA</sequence>
<keyword evidence="2" id="KW-1185">Reference proteome</keyword>
<name>A0A392VSC0_9FABA</name>
<feature type="non-terminal residue" evidence="1">
    <location>
        <position position="1"/>
    </location>
</feature>
<evidence type="ECO:0000313" key="2">
    <source>
        <dbReference type="Proteomes" id="UP000265520"/>
    </source>
</evidence>